<dbReference type="EMBL" id="VSSQ01000957">
    <property type="protein sequence ID" value="MPM03488.1"/>
    <property type="molecule type" value="Genomic_DNA"/>
</dbReference>
<organism evidence="1">
    <name type="scientific">bioreactor metagenome</name>
    <dbReference type="NCBI Taxonomy" id="1076179"/>
    <lineage>
        <taxon>unclassified sequences</taxon>
        <taxon>metagenomes</taxon>
        <taxon>ecological metagenomes</taxon>
    </lineage>
</organism>
<proteinExistence type="predicted"/>
<comment type="caution">
    <text evidence="1">The sequence shown here is derived from an EMBL/GenBank/DDBJ whole genome shotgun (WGS) entry which is preliminary data.</text>
</comment>
<gene>
    <name evidence="1" type="ORF">SDC9_49755</name>
</gene>
<evidence type="ECO:0000313" key="1">
    <source>
        <dbReference type="EMBL" id="MPM03488.1"/>
    </source>
</evidence>
<name>A0A644WJ28_9ZZZZ</name>
<sequence>MDTEKQNFTYNFQIMLNNPDNLERKNEPVITKLNFADYKVHRNSLVLFDDKNNRIPFQVFDVIGDGDYIQEASIVYLVNMDKLVTSYWLYAGEESITNEDVIKGIEKLQVTQADGFRRLDTGYYILELCSGTADGTSYGKWGIRYFEAKAEQKNLIKDYSNAIGGFYGPFFTPKNGLINPPEHTIVDCIVEVEGPLYCRYLFKGTVPDGLDENLKGKKFTITWEFFHNSPWFRRKYEVDDFSTTVDGIPVVNKITVGDEFESGKGDRVFTSFASYGGTYYREGDLYANILSEGVHELLEQADEQNSPNIKKYKDNIGEDINKVSWDYFWKLFCVKEGILDAEEIKKHISTIIPESHKQVHQSERNSNVLFDRFVDVNSAPEQTIFPMSANKTAELNEDTGYAMVWYTSNVVSRYQIVQRNDSGWVNWGTNGENEYPELPTGSTIYSAYGKFDNWETQADTMEKNIDSKQGLATVLNNEVLDLRSEKEMINL</sequence>
<reference evidence="1" key="1">
    <citation type="submission" date="2019-08" db="EMBL/GenBank/DDBJ databases">
        <authorList>
            <person name="Kucharzyk K."/>
            <person name="Murdoch R.W."/>
            <person name="Higgins S."/>
            <person name="Loffler F."/>
        </authorList>
    </citation>
    <scope>NUCLEOTIDE SEQUENCE</scope>
</reference>
<protein>
    <submittedName>
        <fullName evidence="1">Uncharacterized protein</fullName>
    </submittedName>
</protein>
<dbReference type="AlphaFoldDB" id="A0A644WJ28"/>
<accession>A0A644WJ28</accession>